<evidence type="ECO:0000256" key="3">
    <source>
        <dbReference type="ARBA" id="ARBA00022729"/>
    </source>
</evidence>
<dbReference type="Pfam" id="PF00728">
    <property type="entry name" value="Glyco_hydro_20"/>
    <property type="match status" value="1"/>
</dbReference>
<dbReference type="InterPro" id="IPR017853">
    <property type="entry name" value="GH"/>
</dbReference>
<comment type="catalytic activity">
    <reaction evidence="1 7">
        <text>Hydrolysis of terminal non-reducing N-acetyl-D-hexosamine residues in N-acetyl-beta-D-hexosaminides.</text>
        <dbReference type="EC" id="3.2.1.52"/>
    </reaction>
</comment>
<proteinExistence type="inferred from homology"/>
<keyword evidence="4 7" id="KW-0378">Hydrolase</keyword>
<dbReference type="EMBL" id="JAOPGA020001535">
    <property type="protein sequence ID" value="KAL0489250.1"/>
    <property type="molecule type" value="Genomic_DNA"/>
</dbReference>
<name>A0AAW2ZIF0_9EUKA</name>
<gene>
    <name evidence="12" type="ORF">AKO1_013780</name>
</gene>
<dbReference type="GO" id="GO:0004563">
    <property type="term" value="F:beta-N-acetylhexosaminidase activity"/>
    <property type="evidence" value="ECO:0007669"/>
    <property type="project" value="UniProtKB-EC"/>
</dbReference>
<dbReference type="FunFam" id="3.20.20.80:FF:000063">
    <property type="entry name" value="Beta-hexosaminidase"/>
    <property type="match status" value="1"/>
</dbReference>
<reference evidence="12 13" key="1">
    <citation type="submission" date="2024-03" db="EMBL/GenBank/DDBJ databases">
        <title>The Acrasis kona genome and developmental transcriptomes reveal deep origins of eukaryotic multicellular pathways.</title>
        <authorList>
            <person name="Sheikh S."/>
            <person name="Fu C.-J."/>
            <person name="Brown M.W."/>
            <person name="Baldauf S.L."/>
        </authorList>
    </citation>
    <scope>NUCLEOTIDE SEQUENCE [LARGE SCALE GENOMIC DNA]</scope>
    <source>
        <strain evidence="12 13">ATCC MYA-3509</strain>
    </source>
</reference>
<dbReference type="InterPro" id="IPR029018">
    <property type="entry name" value="Hex-like_dom2"/>
</dbReference>
<feature type="domain" description="Beta-hexosaminidase eukaryotic type N-terminal" evidence="11">
    <location>
        <begin position="28"/>
        <end position="158"/>
    </location>
</feature>
<evidence type="ECO:0000256" key="6">
    <source>
        <dbReference type="ARBA" id="ARBA00023295"/>
    </source>
</evidence>
<keyword evidence="13" id="KW-1185">Reference proteome</keyword>
<dbReference type="GO" id="GO:0030203">
    <property type="term" value="P:glycosaminoglycan metabolic process"/>
    <property type="evidence" value="ECO:0007669"/>
    <property type="project" value="TreeGrafter"/>
</dbReference>
<evidence type="ECO:0000259" key="10">
    <source>
        <dbReference type="Pfam" id="PF00728"/>
    </source>
</evidence>
<dbReference type="PANTHER" id="PTHR22600:SF21">
    <property type="entry name" value="BETA-HEXOSAMINIDASE A"/>
    <property type="match status" value="1"/>
</dbReference>
<keyword evidence="3 9" id="KW-0732">Signal</keyword>
<accession>A0AAW2ZIF0</accession>
<dbReference type="SUPFAM" id="SSF51445">
    <property type="entry name" value="(Trans)glycosidases"/>
    <property type="match status" value="1"/>
</dbReference>
<dbReference type="PANTHER" id="PTHR22600">
    <property type="entry name" value="BETA-HEXOSAMINIDASE"/>
    <property type="match status" value="1"/>
</dbReference>
<keyword evidence="6 7" id="KW-0326">Glycosidase</keyword>
<evidence type="ECO:0000256" key="4">
    <source>
        <dbReference type="ARBA" id="ARBA00022801"/>
    </source>
</evidence>
<dbReference type="InterPro" id="IPR015883">
    <property type="entry name" value="Glyco_hydro_20_cat"/>
</dbReference>
<dbReference type="GO" id="GO:0005975">
    <property type="term" value="P:carbohydrate metabolic process"/>
    <property type="evidence" value="ECO:0007669"/>
    <property type="project" value="InterPro"/>
</dbReference>
<dbReference type="SUPFAM" id="SSF55545">
    <property type="entry name" value="beta-N-acetylhexosaminidase-like domain"/>
    <property type="match status" value="1"/>
</dbReference>
<feature type="active site" description="Proton donor" evidence="8">
    <location>
        <position position="339"/>
    </location>
</feature>
<dbReference type="InterPro" id="IPR025705">
    <property type="entry name" value="Beta_hexosaminidase_sua/sub"/>
</dbReference>
<feature type="domain" description="Glycoside hydrolase family 20 catalytic" evidence="10">
    <location>
        <begin position="183"/>
        <end position="511"/>
    </location>
</feature>
<evidence type="ECO:0000256" key="5">
    <source>
        <dbReference type="ARBA" id="ARBA00023180"/>
    </source>
</evidence>
<evidence type="ECO:0000256" key="1">
    <source>
        <dbReference type="ARBA" id="ARBA00001231"/>
    </source>
</evidence>
<dbReference type="Proteomes" id="UP001431209">
    <property type="component" value="Unassembled WGS sequence"/>
</dbReference>
<dbReference type="InterPro" id="IPR029019">
    <property type="entry name" value="HEX_eukaryotic_N"/>
</dbReference>
<dbReference type="Gene3D" id="3.30.379.10">
    <property type="entry name" value="Chitobiase/beta-hexosaminidase domain 2-like"/>
    <property type="match status" value="1"/>
</dbReference>
<dbReference type="GO" id="GO:0016020">
    <property type="term" value="C:membrane"/>
    <property type="evidence" value="ECO:0007669"/>
    <property type="project" value="TreeGrafter"/>
</dbReference>
<sequence length="558" mass="65116">MNLLSCTIAFCALIVISLGQELRDDVPVWPYPTVYKDNKNGGRLLVSHNKIEWLLFSSKGKLINIKDYPVVYEATKRYSDIIFNNELTETFNETKSSGLKVNFVFQDDAQPARPVLIPTDTSLEREAYELIVGDDYAVRIYAKQQWGMLKAMESLSQLVKFDHELENFYIEHVPVLITDKPRFSWRGLMIDTARHFLPLPTIKAIVDGMSYDKLNVLHIHLIDAQSIPIVVSKYPELGEKARWTKKFFYSNEDLQEIIEYCYMRGISVMPEFDLPGHAYSWGFAYPDARSTCNDLEGYFNENNYPIQPANNITYEIIDALVTEMSGVFKHEYMHLGGDELVLECWQNDPTVQNFVKNQTQIKTMQDLWGYFQVKLEKIYRRNNKKLICWQELLTFLKTDLYKVPKDSIVQVWKLVSDLKYVIEDQQYLAIMSAGYYLDKQKPDPTVPDRWLYMDTWEDMYNIEPLANISKSAHSRLLGIEACQWGEQVDQSVITERIWIRLSGVAERAWSSETVNDVEKARKRIISHRCDVFAKRGLVTTPVRPDFCPYVAYRQFTRR</sequence>
<feature type="chain" id="PRO_5043968816" description="Beta-hexosaminidase" evidence="9">
    <location>
        <begin position="20"/>
        <end position="558"/>
    </location>
</feature>
<dbReference type="PRINTS" id="PR00738">
    <property type="entry name" value="GLHYDRLASE20"/>
</dbReference>
<dbReference type="PIRSF" id="PIRSF001093">
    <property type="entry name" value="B-hxosamndse_ab_euk"/>
    <property type="match status" value="1"/>
</dbReference>
<dbReference type="AlphaFoldDB" id="A0AAW2ZIF0"/>
<protein>
    <recommendedName>
        <fullName evidence="7">Beta-hexosaminidase</fullName>
        <ecNumber evidence="7">3.2.1.52</ecNumber>
    </recommendedName>
</protein>
<evidence type="ECO:0000256" key="2">
    <source>
        <dbReference type="ARBA" id="ARBA00006285"/>
    </source>
</evidence>
<comment type="similarity">
    <text evidence="2 7">Belongs to the glycosyl hydrolase 20 family.</text>
</comment>
<evidence type="ECO:0000256" key="7">
    <source>
        <dbReference type="PIRNR" id="PIRNR001093"/>
    </source>
</evidence>
<dbReference type="Gene3D" id="3.20.20.80">
    <property type="entry name" value="Glycosidases"/>
    <property type="match status" value="1"/>
</dbReference>
<keyword evidence="5" id="KW-0325">Glycoprotein</keyword>
<evidence type="ECO:0000256" key="9">
    <source>
        <dbReference type="SAM" id="SignalP"/>
    </source>
</evidence>
<evidence type="ECO:0000313" key="13">
    <source>
        <dbReference type="Proteomes" id="UP001431209"/>
    </source>
</evidence>
<evidence type="ECO:0000256" key="8">
    <source>
        <dbReference type="PIRSR" id="PIRSR001093-1"/>
    </source>
</evidence>
<organism evidence="12 13">
    <name type="scientific">Acrasis kona</name>
    <dbReference type="NCBI Taxonomy" id="1008807"/>
    <lineage>
        <taxon>Eukaryota</taxon>
        <taxon>Discoba</taxon>
        <taxon>Heterolobosea</taxon>
        <taxon>Tetramitia</taxon>
        <taxon>Eutetramitia</taxon>
        <taxon>Acrasidae</taxon>
        <taxon>Acrasis</taxon>
    </lineage>
</organism>
<evidence type="ECO:0000259" key="11">
    <source>
        <dbReference type="Pfam" id="PF14845"/>
    </source>
</evidence>
<feature type="signal peptide" evidence="9">
    <location>
        <begin position="1"/>
        <end position="19"/>
    </location>
</feature>
<comment type="caution">
    <text evidence="12">The sequence shown here is derived from an EMBL/GenBank/DDBJ whole genome shotgun (WGS) entry which is preliminary data.</text>
</comment>
<dbReference type="EC" id="3.2.1.52" evidence="7"/>
<evidence type="ECO:0000313" key="12">
    <source>
        <dbReference type="EMBL" id="KAL0489250.1"/>
    </source>
</evidence>
<dbReference type="Pfam" id="PF14845">
    <property type="entry name" value="Glycohydro_20b2"/>
    <property type="match status" value="1"/>
</dbReference>